<protein>
    <recommendedName>
        <fullName evidence="3">DUF1795 domain-containing protein</fullName>
    </recommendedName>
</protein>
<dbReference type="Proteomes" id="UP000823823">
    <property type="component" value="Unassembled WGS sequence"/>
</dbReference>
<name>A0A9D2LB81_9MICO</name>
<dbReference type="AlphaFoldDB" id="A0A9D2LB81"/>
<dbReference type="Gene3D" id="3.40.1000.10">
    <property type="entry name" value="Mog1/PsbP, alpha/beta/alpha sandwich"/>
    <property type="match status" value="1"/>
</dbReference>
<dbReference type="EMBL" id="DWZH01000020">
    <property type="protein sequence ID" value="HJB09429.1"/>
    <property type="molecule type" value="Genomic_DNA"/>
</dbReference>
<evidence type="ECO:0000313" key="1">
    <source>
        <dbReference type="EMBL" id="HJB09429.1"/>
    </source>
</evidence>
<comment type="caution">
    <text evidence="1">The sequence shown here is derived from an EMBL/GenBank/DDBJ whole genome shotgun (WGS) entry which is preliminary data.</text>
</comment>
<accession>A0A9D2LB81</accession>
<organism evidence="1 2">
    <name type="scientific">Candidatus Brachybacterium merdavium</name>
    <dbReference type="NCBI Taxonomy" id="2838513"/>
    <lineage>
        <taxon>Bacteria</taxon>
        <taxon>Bacillati</taxon>
        <taxon>Actinomycetota</taxon>
        <taxon>Actinomycetes</taxon>
        <taxon>Micrococcales</taxon>
        <taxon>Dermabacteraceae</taxon>
        <taxon>Brachybacterium</taxon>
    </lineage>
</organism>
<proteinExistence type="predicted"/>
<evidence type="ECO:0008006" key="3">
    <source>
        <dbReference type="Google" id="ProtNLM"/>
    </source>
</evidence>
<sequence>MTSELTAHEVVLPGLEELRVEVGAPADWEISVVEDPPFFLAQMPQALAGPFADNLIVNIERLGDDAPADLEELQGLIYAQAFASVPDFYAVDDRPHEVDGRPGWFRASLQTAPPGITAVNRQVFTLRGDLLVTLSLTTMAFRDPEASELFDALMDSCRILSTTEED</sequence>
<gene>
    <name evidence="1" type="ORF">H9786_02680</name>
</gene>
<evidence type="ECO:0000313" key="2">
    <source>
        <dbReference type="Proteomes" id="UP000823823"/>
    </source>
</evidence>
<reference evidence="1" key="1">
    <citation type="journal article" date="2021" name="PeerJ">
        <title>Extensive microbial diversity within the chicken gut microbiome revealed by metagenomics and culture.</title>
        <authorList>
            <person name="Gilroy R."/>
            <person name="Ravi A."/>
            <person name="Getino M."/>
            <person name="Pursley I."/>
            <person name="Horton D.L."/>
            <person name="Alikhan N.F."/>
            <person name="Baker D."/>
            <person name="Gharbi K."/>
            <person name="Hall N."/>
            <person name="Watson M."/>
            <person name="Adriaenssens E.M."/>
            <person name="Foster-Nyarko E."/>
            <person name="Jarju S."/>
            <person name="Secka A."/>
            <person name="Antonio M."/>
            <person name="Oren A."/>
            <person name="Chaudhuri R.R."/>
            <person name="La Ragione R."/>
            <person name="Hildebrand F."/>
            <person name="Pallen M.J."/>
        </authorList>
    </citation>
    <scope>NUCLEOTIDE SEQUENCE</scope>
    <source>
        <strain evidence="1">ChiHjej13B12-24818</strain>
    </source>
</reference>
<reference evidence="1" key="2">
    <citation type="submission" date="2021-04" db="EMBL/GenBank/DDBJ databases">
        <authorList>
            <person name="Gilroy R."/>
        </authorList>
    </citation>
    <scope>NUCLEOTIDE SEQUENCE</scope>
    <source>
        <strain evidence="1">ChiHjej13B12-24818</strain>
    </source>
</reference>